<sequence length="90" mass="10148">MAAIVTGSLIAPLGMTKGVQAILIWHFIDAIILQLATWISANSRLKAWEATRISFGSKFSYVLTILNMLQLVGWGFRHNRNRHTACRESY</sequence>
<organism evidence="2 3">
    <name type="scientific">Lysinibacillus contaminans</name>
    <dbReference type="NCBI Taxonomy" id="1293441"/>
    <lineage>
        <taxon>Bacteria</taxon>
        <taxon>Bacillati</taxon>
        <taxon>Bacillota</taxon>
        <taxon>Bacilli</taxon>
        <taxon>Bacillales</taxon>
        <taxon>Bacillaceae</taxon>
        <taxon>Lysinibacillus</taxon>
    </lineage>
</organism>
<protein>
    <submittedName>
        <fullName evidence="2">Uncharacterized protein</fullName>
    </submittedName>
</protein>
<comment type="caution">
    <text evidence="2">The sequence shown here is derived from an EMBL/GenBank/DDBJ whole genome shotgun (WGS) entry which is preliminary data.</text>
</comment>
<keyword evidence="1" id="KW-0812">Transmembrane</keyword>
<accession>A0ABR5K1G7</accession>
<proteinExistence type="predicted"/>
<keyword evidence="3" id="KW-1185">Reference proteome</keyword>
<dbReference type="EMBL" id="LGRV01000003">
    <property type="protein sequence ID" value="KOS68566.1"/>
    <property type="molecule type" value="Genomic_DNA"/>
</dbReference>
<name>A0ABR5K1G7_9BACI</name>
<feature type="transmembrane region" description="Helical" evidence="1">
    <location>
        <begin position="59"/>
        <end position="76"/>
    </location>
</feature>
<gene>
    <name evidence="2" type="ORF">AEA09_08385</name>
</gene>
<evidence type="ECO:0000256" key="1">
    <source>
        <dbReference type="SAM" id="Phobius"/>
    </source>
</evidence>
<evidence type="ECO:0000313" key="2">
    <source>
        <dbReference type="EMBL" id="KOS68566.1"/>
    </source>
</evidence>
<feature type="transmembrane region" description="Helical" evidence="1">
    <location>
        <begin position="21"/>
        <end position="39"/>
    </location>
</feature>
<evidence type="ECO:0000313" key="3">
    <source>
        <dbReference type="Proteomes" id="UP000050668"/>
    </source>
</evidence>
<dbReference type="Gene3D" id="1.10.4160.10">
    <property type="entry name" value="Hydantoin permease"/>
    <property type="match status" value="1"/>
</dbReference>
<dbReference type="RefSeq" id="WP_053583400.1">
    <property type="nucleotide sequence ID" value="NZ_LGRV01000003.1"/>
</dbReference>
<reference evidence="3" key="1">
    <citation type="submission" date="2015-07" db="EMBL/GenBank/DDBJ databases">
        <title>Fjat-14205 dsm 2895.</title>
        <authorList>
            <person name="Liu B."/>
            <person name="Wang J."/>
            <person name="Zhu Y."/>
            <person name="Liu G."/>
            <person name="Chen Q."/>
            <person name="Chen Z."/>
            <person name="Lan J."/>
            <person name="Che J."/>
            <person name="Ge C."/>
            <person name="Shi H."/>
            <person name="Pan Z."/>
            <person name="Liu X."/>
        </authorList>
    </citation>
    <scope>NUCLEOTIDE SEQUENCE [LARGE SCALE GENOMIC DNA]</scope>
    <source>
        <strain evidence="3">DSM 25560</strain>
    </source>
</reference>
<keyword evidence="1" id="KW-1133">Transmembrane helix</keyword>
<keyword evidence="1" id="KW-0472">Membrane</keyword>
<dbReference type="Proteomes" id="UP000050668">
    <property type="component" value="Unassembled WGS sequence"/>
</dbReference>